<dbReference type="NCBIfam" id="TIGR00756">
    <property type="entry name" value="PPR"/>
    <property type="match status" value="4"/>
</dbReference>
<evidence type="ECO:0000313" key="5">
    <source>
        <dbReference type="EMBL" id="THG23640.1"/>
    </source>
</evidence>
<dbReference type="FunFam" id="1.25.40.10:FF:000344">
    <property type="entry name" value="Pentatricopeptide repeat-containing protein"/>
    <property type="match status" value="1"/>
</dbReference>
<name>A0A4S4F2C9_CAMSN</name>
<dbReference type="InterPro" id="IPR046848">
    <property type="entry name" value="E_motif"/>
</dbReference>
<feature type="repeat" description="PPR" evidence="3">
    <location>
        <begin position="216"/>
        <end position="250"/>
    </location>
</feature>
<keyword evidence="2" id="KW-0677">Repeat</keyword>
<protein>
    <recommendedName>
        <fullName evidence="4">DYW domain-containing protein</fullName>
    </recommendedName>
</protein>
<dbReference type="PANTHER" id="PTHR24015">
    <property type="entry name" value="OS07G0578800 PROTEIN-RELATED"/>
    <property type="match status" value="1"/>
</dbReference>
<dbReference type="InterPro" id="IPR046849">
    <property type="entry name" value="E2_motif"/>
</dbReference>
<dbReference type="GO" id="GO:0008270">
    <property type="term" value="F:zinc ion binding"/>
    <property type="evidence" value="ECO:0007669"/>
    <property type="project" value="InterPro"/>
</dbReference>
<dbReference type="SUPFAM" id="SSF48452">
    <property type="entry name" value="TPR-like"/>
    <property type="match status" value="1"/>
</dbReference>
<dbReference type="GO" id="GO:0009451">
    <property type="term" value="P:RNA modification"/>
    <property type="evidence" value="ECO:0007669"/>
    <property type="project" value="InterPro"/>
</dbReference>
<dbReference type="Pfam" id="PF01535">
    <property type="entry name" value="PPR"/>
    <property type="match status" value="2"/>
</dbReference>
<evidence type="ECO:0000313" key="6">
    <source>
        <dbReference type="Proteomes" id="UP000306102"/>
    </source>
</evidence>
<dbReference type="AlphaFoldDB" id="A0A4S4F2C9"/>
<feature type="repeat" description="PPR" evidence="3">
    <location>
        <begin position="114"/>
        <end position="148"/>
    </location>
</feature>
<dbReference type="InterPro" id="IPR011990">
    <property type="entry name" value="TPR-like_helical_dom_sf"/>
</dbReference>
<dbReference type="Pfam" id="PF20430">
    <property type="entry name" value="Eplus_motif"/>
    <property type="match status" value="1"/>
</dbReference>
<evidence type="ECO:0000256" key="3">
    <source>
        <dbReference type="PROSITE-ProRule" id="PRU00708"/>
    </source>
</evidence>
<dbReference type="FunFam" id="1.25.40.10:FF:000144">
    <property type="entry name" value="Pentatricopeptide repeat-containing protein, mitochondrial"/>
    <property type="match status" value="1"/>
</dbReference>
<dbReference type="Proteomes" id="UP000306102">
    <property type="component" value="Unassembled WGS sequence"/>
</dbReference>
<dbReference type="PROSITE" id="PS51375">
    <property type="entry name" value="PPR"/>
    <property type="match status" value="4"/>
</dbReference>
<dbReference type="FunFam" id="1.25.40.10:FF:001767">
    <property type="entry name" value="Pentatricopeptide repeat-containing protein At5g15340, mitochondrial"/>
    <property type="match status" value="1"/>
</dbReference>
<sequence length="725" mass="81335">MQIIPSNCQRNVGFGKAWNLLTAFQTCVLKPAQPNYIYSPFDYTSLEDASPDYTSLIRKCIETKSKTDLTMIQTHMLKSGFPHFSLGNKLIDGFLKCGSINDARKLFDELPHKYTVTWNSMIASCSRHKRSEEAMRLFERMVLEGVLPDEFTFSSVFKAFSDLGLVGEGRRAHGLSVVLGLEVSNVFVGSALVDMYAKFGNMRDAQLVLDRVVDKDVVLFTALIVGYSQRGEDGEAMVVFGNMIKEGVKANEYTFASILISCGHLEDSFMGKLIHGIIIKCGFESAVASQTSLLTMYSKCGLVVDSLKVFKHFVNPNQVTWTSLVVGLVQNGRDEIALSKFRKMIRSSINPNSFTLSSVLRACSSLAMLEQGKQIHAMVVKFGLGRDKYTGAALIDLYGKCGSVDRARSVFDDLFELDVVPVNSMIYSFAQNGFGHEALSLYNRMKELDLEPNDVTLVSVLSACRNAGLVEEGCKIFASIESNDNIKLTKDHYACMVDLLGHAGRLIEAEILIKRVKNPDVVLWRTLLSACRIHGEVDMAERVMNRVLELAPGDEGVHVLLSNLYASTGNWNQVVEMKSTMREMRLKKNPAMSWVDVGREVHTFMAGDWSHPNSREIYRMVEELIEKVKDLGYVPDTRFVLQDLDEKEKERSLYCHSEKLAVAFALLRSSNNTTSIRILKNLRVCGDCHNWIKFVSRVVGREIIARDAKRFHHFSNGLCSCGDYW</sequence>
<dbReference type="Gene3D" id="1.25.40.10">
    <property type="entry name" value="Tetratricopeptide repeat domain"/>
    <property type="match status" value="5"/>
</dbReference>
<evidence type="ECO:0000256" key="1">
    <source>
        <dbReference type="ARBA" id="ARBA00006643"/>
    </source>
</evidence>
<comment type="similarity">
    <text evidence="1">Belongs to the PPR family. PCMP-H subfamily.</text>
</comment>
<dbReference type="GO" id="GO:0003723">
    <property type="term" value="F:RNA binding"/>
    <property type="evidence" value="ECO:0007669"/>
    <property type="project" value="InterPro"/>
</dbReference>
<dbReference type="FunFam" id="1.25.40.10:FF:000351">
    <property type="entry name" value="Pentatricopeptide repeat-containing protein"/>
    <property type="match status" value="1"/>
</dbReference>
<proteinExistence type="inferred from homology"/>
<feature type="repeat" description="PPR" evidence="3">
    <location>
        <begin position="418"/>
        <end position="452"/>
    </location>
</feature>
<dbReference type="InterPro" id="IPR032867">
    <property type="entry name" value="DYW_dom"/>
</dbReference>
<dbReference type="EMBL" id="SDRB02000230">
    <property type="protein sequence ID" value="THG23640.1"/>
    <property type="molecule type" value="Genomic_DNA"/>
</dbReference>
<gene>
    <name evidence="5" type="ORF">TEA_023884</name>
</gene>
<keyword evidence="6" id="KW-1185">Reference proteome</keyword>
<dbReference type="Pfam" id="PF13041">
    <property type="entry name" value="PPR_2"/>
    <property type="match status" value="4"/>
</dbReference>
<dbReference type="InterPro" id="IPR002885">
    <property type="entry name" value="PPR_rpt"/>
</dbReference>
<organism evidence="5 6">
    <name type="scientific">Camellia sinensis var. sinensis</name>
    <name type="common">China tea</name>
    <dbReference type="NCBI Taxonomy" id="542762"/>
    <lineage>
        <taxon>Eukaryota</taxon>
        <taxon>Viridiplantae</taxon>
        <taxon>Streptophyta</taxon>
        <taxon>Embryophyta</taxon>
        <taxon>Tracheophyta</taxon>
        <taxon>Spermatophyta</taxon>
        <taxon>Magnoliopsida</taxon>
        <taxon>eudicotyledons</taxon>
        <taxon>Gunneridae</taxon>
        <taxon>Pentapetalae</taxon>
        <taxon>asterids</taxon>
        <taxon>Ericales</taxon>
        <taxon>Theaceae</taxon>
        <taxon>Camellia</taxon>
    </lineage>
</organism>
<accession>A0A4S4F2C9</accession>
<evidence type="ECO:0000256" key="2">
    <source>
        <dbReference type="ARBA" id="ARBA00022737"/>
    </source>
</evidence>
<dbReference type="Pfam" id="PF20431">
    <property type="entry name" value="E_motif"/>
    <property type="match status" value="1"/>
</dbReference>
<comment type="caution">
    <text evidence="5">The sequence shown here is derived from an EMBL/GenBank/DDBJ whole genome shotgun (WGS) entry which is preliminary data.</text>
</comment>
<dbReference type="InterPro" id="IPR046960">
    <property type="entry name" value="PPR_At4g14850-like_plant"/>
</dbReference>
<dbReference type="PANTHER" id="PTHR24015:SF2027">
    <property type="entry name" value="PENTACOTRIPEPTIDE-REPEAT REGION OF PRORP DOMAIN-CONTAINING PROTEIN"/>
    <property type="match status" value="1"/>
</dbReference>
<feature type="domain" description="DYW" evidence="4">
    <location>
        <begin position="632"/>
        <end position="725"/>
    </location>
</feature>
<feature type="repeat" description="PPR" evidence="3">
    <location>
        <begin position="317"/>
        <end position="351"/>
    </location>
</feature>
<dbReference type="Pfam" id="PF14432">
    <property type="entry name" value="DYW_deaminase"/>
    <property type="match status" value="1"/>
</dbReference>
<reference evidence="5 6" key="1">
    <citation type="journal article" date="2018" name="Proc. Natl. Acad. Sci. U.S.A.">
        <title>Draft genome sequence of Camellia sinensis var. sinensis provides insights into the evolution of the tea genome and tea quality.</title>
        <authorList>
            <person name="Wei C."/>
            <person name="Yang H."/>
            <person name="Wang S."/>
            <person name="Zhao J."/>
            <person name="Liu C."/>
            <person name="Gao L."/>
            <person name="Xia E."/>
            <person name="Lu Y."/>
            <person name="Tai Y."/>
            <person name="She G."/>
            <person name="Sun J."/>
            <person name="Cao H."/>
            <person name="Tong W."/>
            <person name="Gao Q."/>
            <person name="Li Y."/>
            <person name="Deng W."/>
            <person name="Jiang X."/>
            <person name="Wang W."/>
            <person name="Chen Q."/>
            <person name="Zhang S."/>
            <person name="Li H."/>
            <person name="Wu J."/>
            <person name="Wang P."/>
            <person name="Li P."/>
            <person name="Shi C."/>
            <person name="Zheng F."/>
            <person name="Jian J."/>
            <person name="Huang B."/>
            <person name="Shan D."/>
            <person name="Shi M."/>
            <person name="Fang C."/>
            <person name="Yue Y."/>
            <person name="Li F."/>
            <person name="Li D."/>
            <person name="Wei S."/>
            <person name="Han B."/>
            <person name="Jiang C."/>
            <person name="Yin Y."/>
            <person name="Xia T."/>
            <person name="Zhang Z."/>
            <person name="Bennetzen J.L."/>
            <person name="Zhao S."/>
            <person name="Wan X."/>
        </authorList>
    </citation>
    <scope>NUCLEOTIDE SEQUENCE [LARGE SCALE GENOMIC DNA]</scope>
    <source>
        <strain evidence="6">cv. Shuchazao</strain>
        <tissue evidence="5">Leaf</tissue>
    </source>
</reference>
<evidence type="ECO:0000259" key="4">
    <source>
        <dbReference type="Pfam" id="PF14432"/>
    </source>
</evidence>